<evidence type="ECO:0000256" key="1">
    <source>
        <dbReference type="SAM" id="Phobius"/>
    </source>
</evidence>
<sequence length="184" mass="21195">MLTLFFLTNTAFDFFITVLLIRILMQVSKCDSYNPISQSIIKITQPILKPLYKILPFVKTIDIAALSLVYFLSTMKLPVLRSIITGIFYMTPTSLLVGVLALFKSTGSIIFWVIIIRSLLSWINQGYNPLDFTLHQMSEIIIGPIRKLLPNTGIIDFSPMIVIFILYTLNYLCLDLFSKFWYYL</sequence>
<feature type="transmembrane region" description="Helical" evidence="1">
    <location>
        <begin position="6"/>
        <end position="25"/>
    </location>
</feature>
<keyword evidence="2" id="KW-0614">Plasmid</keyword>
<keyword evidence="1" id="KW-0812">Transmembrane</keyword>
<dbReference type="RefSeq" id="WP_136129803.1">
    <property type="nucleotide sequence ID" value="NZ_CM009568.1"/>
</dbReference>
<dbReference type="OrthoDB" id="9806665at2"/>
<evidence type="ECO:0008006" key="4">
    <source>
        <dbReference type="Google" id="ProtNLM"/>
    </source>
</evidence>
<dbReference type="GO" id="GO:0016020">
    <property type="term" value="C:membrane"/>
    <property type="evidence" value="ECO:0007669"/>
    <property type="project" value="InterPro"/>
</dbReference>
<protein>
    <recommendedName>
        <fullName evidence="4">YggT family protein</fullName>
    </recommendedName>
</protein>
<keyword evidence="1" id="KW-0472">Membrane</keyword>
<dbReference type="Pfam" id="PF02325">
    <property type="entry name" value="CCB3_YggT"/>
    <property type="match status" value="2"/>
</dbReference>
<gene>
    <name evidence="2" type="ORF">CRV10_03700</name>
</gene>
<reference evidence="2 3" key="1">
    <citation type="journal article" date="2018" name="Genome Biol. Evol.">
        <title>Cladogenesis and Genomic Streamlining in Extracellular Endosymbionts of Tropical Stink Bugs.</title>
        <authorList>
            <person name="Otero-Bravo A."/>
            <person name="Goffredi S."/>
            <person name="Sabree Z.L."/>
        </authorList>
    </citation>
    <scope>NUCLEOTIDE SEQUENCE [LARGE SCALE GENOMIC DNA]</scope>
    <source>
        <strain evidence="2 3">SoEL</strain>
        <plasmid evidence="2">pSOE4</plasmid>
    </source>
</reference>
<accession>A0A2P5SV78</accession>
<keyword evidence="1" id="KW-1133">Transmembrane helix</keyword>
<evidence type="ECO:0000313" key="3">
    <source>
        <dbReference type="Proteomes" id="UP000296144"/>
    </source>
</evidence>
<dbReference type="EMBL" id="PDKU01000012">
    <property type="protein sequence ID" value="PPI86252.1"/>
    <property type="molecule type" value="Genomic_DNA"/>
</dbReference>
<dbReference type="AlphaFoldDB" id="A0A2P5SV78"/>
<keyword evidence="3" id="KW-1185">Reference proteome</keyword>
<evidence type="ECO:0000313" key="2">
    <source>
        <dbReference type="EMBL" id="PPI86252.1"/>
    </source>
</evidence>
<name>A0A2P5SV78_9GAMM</name>
<dbReference type="InterPro" id="IPR003425">
    <property type="entry name" value="CCB3/YggT"/>
</dbReference>
<proteinExistence type="predicted"/>
<geneLocation type="plasmid" evidence="3">
    <name>psoe4</name>
</geneLocation>
<comment type="caution">
    <text evidence="2">The sequence shown here is derived from an EMBL/GenBank/DDBJ whole genome shotgun (WGS) entry which is preliminary data.</text>
</comment>
<dbReference type="Proteomes" id="UP000296144">
    <property type="component" value="Plasmid pSOE4"/>
</dbReference>
<organism evidence="2 3">
    <name type="scientific">Candidatus Pantoea edessiphila</name>
    <dbReference type="NCBI Taxonomy" id="2044610"/>
    <lineage>
        <taxon>Bacteria</taxon>
        <taxon>Pseudomonadati</taxon>
        <taxon>Pseudomonadota</taxon>
        <taxon>Gammaproteobacteria</taxon>
        <taxon>Enterobacterales</taxon>
        <taxon>Erwiniaceae</taxon>
        <taxon>Pantoea</taxon>
    </lineage>
</organism>
<feature type="transmembrane region" description="Helical" evidence="1">
    <location>
        <begin position="157"/>
        <end position="177"/>
    </location>
</feature>
<feature type="transmembrane region" description="Helical" evidence="1">
    <location>
        <begin position="51"/>
        <end position="73"/>
    </location>
</feature>